<dbReference type="Gene3D" id="3.40.47.10">
    <property type="match status" value="1"/>
</dbReference>
<dbReference type="InterPro" id="IPR018201">
    <property type="entry name" value="Ketoacyl_synth_AS"/>
</dbReference>
<gene>
    <name evidence="10" type="ORF">B0J12DRAFT_771476</name>
</gene>
<keyword evidence="1" id="KW-0596">Phosphopantetheine</keyword>
<dbReference type="PROSITE" id="PS00606">
    <property type="entry name" value="KS3_1"/>
    <property type="match status" value="1"/>
</dbReference>
<dbReference type="InterPro" id="IPR001031">
    <property type="entry name" value="Thioesterase"/>
</dbReference>
<feature type="region of interest" description="Disordered" evidence="5">
    <location>
        <begin position="1785"/>
        <end position="1819"/>
    </location>
</feature>
<dbReference type="CDD" id="cd00833">
    <property type="entry name" value="PKS"/>
    <property type="match status" value="1"/>
</dbReference>
<dbReference type="Pfam" id="PF22621">
    <property type="entry name" value="CurL-like_PKS_C"/>
    <property type="match status" value="1"/>
</dbReference>
<dbReference type="InterPro" id="IPR036736">
    <property type="entry name" value="ACP-like_sf"/>
</dbReference>
<dbReference type="Pfam" id="PF00975">
    <property type="entry name" value="Thioesterase"/>
    <property type="match status" value="1"/>
</dbReference>
<dbReference type="SUPFAM" id="SSF47336">
    <property type="entry name" value="ACP-like"/>
    <property type="match status" value="2"/>
</dbReference>
<dbReference type="PROSITE" id="PS50075">
    <property type="entry name" value="CARRIER"/>
    <property type="match status" value="2"/>
</dbReference>
<dbReference type="InterPro" id="IPR016035">
    <property type="entry name" value="Acyl_Trfase/lysoPLipase"/>
</dbReference>
<dbReference type="Gene3D" id="3.40.366.10">
    <property type="entry name" value="Malonyl-Coenzyme A Acyl Carrier Protein, domain 2"/>
    <property type="match status" value="3"/>
</dbReference>
<dbReference type="Gene3D" id="3.40.50.1820">
    <property type="entry name" value="alpha/beta hydrolase"/>
    <property type="match status" value="1"/>
</dbReference>
<feature type="domain" description="Carrier" evidence="7">
    <location>
        <begin position="1599"/>
        <end position="1672"/>
    </location>
</feature>
<evidence type="ECO:0000259" key="8">
    <source>
        <dbReference type="PROSITE" id="PS52004"/>
    </source>
</evidence>
<feature type="transmembrane region" description="Helical" evidence="6">
    <location>
        <begin position="106"/>
        <end position="127"/>
    </location>
</feature>
<dbReference type="PROSITE" id="PS52019">
    <property type="entry name" value="PKS_MFAS_DH"/>
    <property type="match status" value="1"/>
</dbReference>
<dbReference type="InterPro" id="IPR032088">
    <property type="entry name" value="SAT"/>
</dbReference>
<dbReference type="SUPFAM" id="SSF53474">
    <property type="entry name" value="alpha/beta-Hydrolases"/>
    <property type="match status" value="1"/>
</dbReference>
<evidence type="ECO:0000259" key="7">
    <source>
        <dbReference type="PROSITE" id="PS50075"/>
    </source>
</evidence>
<dbReference type="Pfam" id="PF00109">
    <property type="entry name" value="ketoacyl-synt"/>
    <property type="match status" value="1"/>
</dbReference>
<feature type="domain" description="Ketosynthase family 3 (KS3)" evidence="8">
    <location>
        <begin position="373"/>
        <end position="806"/>
    </location>
</feature>
<dbReference type="SMART" id="SM00823">
    <property type="entry name" value="PKS_PP"/>
    <property type="match status" value="2"/>
</dbReference>
<dbReference type="SMART" id="SM00827">
    <property type="entry name" value="PKS_AT"/>
    <property type="match status" value="1"/>
</dbReference>
<dbReference type="PANTHER" id="PTHR43775:SF37">
    <property type="entry name" value="SI:DKEY-61P9.11"/>
    <property type="match status" value="1"/>
</dbReference>
<dbReference type="InterPro" id="IPR049900">
    <property type="entry name" value="PKS_mFAS_DH"/>
</dbReference>
<dbReference type="SUPFAM" id="SSF53901">
    <property type="entry name" value="Thiolase-like"/>
    <property type="match status" value="1"/>
</dbReference>
<dbReference type="Pfam" id="PF21089">
    <property type="entry name" value="PKS_DH_N"/>
    <property type="match status" value="1"/>
</dbReference>
<dbReference type="InterPro" id="IPR009081">
    <property type="entry name" value="PP-bd_ACP"/>
</dbReference>
<dbReference type="InterPro" id="IPR014030">
    <property type="entry name" value="Ketoacyl_synth_N"/>
</dbReference>
<dbReference type="InterPro" id="IPR016036">
    <property type="entry name" value="Malonyl_transacylase_ACP-bd"/>
</dbReference>
<dbReference type="Gene3D" id="3.30.70.3290">
    <property type="match status" value="1"/>
</dbReference>
<evidence type="ECO:0000256" key="3">
    <source>
        <dbReference type="ARBA" id="ARBA00022679"/>
    </source>
</evidence>
<keyword evidence="11" id="KW-1185">Reference proteome</keyword>
<dbReference type="SUPFAM" id="SSF55048">
    <property type="entry name" value="Probable ACP-binding domain of malonyl-CoA ACP transacylase"/>
    <property type="match status" value="1"/>
</dbReference>
<dbReference type="Gene3D" id="1.10.1200.10">
    <property type="entry name" value="ACP-like"/>
    <property type="match status" value="2"/>
</dbReference>
<evidence type="ECO:0000259" key="9">
    <source>
        <dbReference type="PROSITE" id="PS52019"/>
    </source>
</evidence>
<dbReference type="InterPro" id="IPR049552">
    <property type="entry name" value="PKS_DH_N"/>
</dbReference>
<keyword evidence="6" id="KW-0472">Membrane</keyword>
<dbReference type="InterPro" id="IPR020841">
    <property type="entry name" value="PKS_Beta-ketoAc_synthase_dom"/>
</dbReference>
<keyword evidence="3" id="KW-0808">Transferase</keyword>
<dbReference type="Proteomes" id="UP000774617">
    <property type="component" value="Unassembled WGS sequence"/>
</dbReference>
<dbReference type="PROSITE" id="PS52004">
    <property type="entry name" value="KS3_2"/>
    <property type="match status" value="1"/>
</dbReference>
<dbReference type="Pfam" id="PF16073">
    <property type="entry name" value="SAT"/>
    <property type="match status" value="1"/>
</dbReference>
<dbReference type="SUPFAM" id="SSF52151">
    <property type="entry name" value="FabD/lysophospholipase-like"/>
    <property type="match status" value="1"/>
</dbReference>
<protein>
    <submittedName>
        <fullName evidence="10">Polyketide synthase</fullName>
    </submittedName>
</protein>
<dbReference type="InterPro" id="IPR029058">
    <property type="entry name" value="AB_hydrolase_fold"/>
</dbReference>
<feature type="active site" description="Proton acceptor; for dehydratase activity" evidence="4">
    <location>
        <position position="1308"/>
    </location>
</feature>
<evidence type="ECO:0000256" key="5">
    <source>
        <dbReference type="SAM" id="MobiDB-lite"/>
    </source>
</evidence>
<evidence type="ECO:0000256" key="2">
    <source>
        <dbReference type="ARBA" id="ARBA00022553"/>
    </source>
</evidence>
<reference evidence="10 11" key="1">
    <citation type="journal article" date="2021" name="Nat. Commun.">
        <title>Genetic determinants of endophytism in the Arabidopsis root mycobiome.</title>
        <authorList>
            <person name="Mesny F."/>
            <person name="Miyauchi S."/>
            <person name="Thiergart T."/>
            <person name="Pickel B."/>
            <person name="Atanasova L."/>
            <person name="Karlsson M."/>
            <person name="Huettel B."/>
            <person name="Barry K.W."/>
            <person name="Haridas S."/>
            <person name="Chen C."/>
            <person name="Bauer D."/>
            <person name="Andreopoulos W."/>
            <person name="Pangilinan J."/>
            <person name="LaButti K."/>
            <person name="Riley R."/>
            <person name="Lipzen A."/>
            <person name="Clum A."/>
            <person name="Drula E."/>
            <person name="Henrissat B."/>
            <person name="Kohler A."/>
            <person name="Grigoriev I.V."/>
            <person name="Martin F.M."/>
            <person name="Hacquard S."/>
        </authorList>
    </citation>
    <scope>NUCLEOTIDE SEQUENCE [LARGE SCALE GENOMIC DNA]</scope>
    <source>
        <strain evidence="10 11">MPI-SDFR-AT-0080</strain>
    </source>
</reference>
<dbReference type="SMART" id="SM00825">
    <property type="entry name" value="PKS_KS"/>
    <property type="match status" value="1"/>
</dbReference>
<dbReference type="InterPro" id="IPR014043">
    <property type="entry name" value="Acyl_transferase_dom"/>
</dbReference>
<feature type="region of interest" description="Disordered" evidence="5">
    <location>
        <begin position="1670"/>
        <end position="1696"/>
    </location>
</feature>
<feature type="compositionally biased region" description="Low complexity" evidence="5">
    <location>
        <begin position="1670"/>
        <end position="1687"/>
    </location>
</feature>
<dbReference type="InterPro" id="IPR042104">
    <property type="entry name" value="PKS_dehydratase_sf"/>
</dbReference>
<feature type="region of interest" description="N-terminal hotdog fold" evidence="4">
    <location>
        <begin position="1277"/>
        <end position="1400"/>
    </location>
</feature>
<feature type="domain" description="PKS/mFAS DH" evidence="9">
    <location>
        <begin position="1277"/>
        <end position="1571"/>
    </location>
</feature>
<dbReference type="InterPro" id="IPR050091">
    <property type="entry name" value="PKS_NRPS_Biosynth_Enz"/>
</dbReference>
<dbReference type="Pfam" id="PF00698">
    <property type="entry name" value="Acyl_transf_1"/>
    <property type="match status" value="1"/>
</dbReference>
<organism evidence="10 11">
    <name type="scientific">Macrophomina phaseolina</name>
    <dbReference type="NCBI Taxonomy" id="35725"/>
    <lineage>
        <taxon>Eukaryota</taxon>
        <taxon>Fungi</taxon>
        <taxon>Dikarya</taxon>
        <taxon>Ascomycota</taxon>
        <taxon>Pezizomycotina</taxon>
        <taxon>Dothideomycetes</taxon>
        <taxon>Dothideomycetes incertae sedis</taxon>
        <taxon>Botryosphaeriales</taxon>
        <taxon>Botryosphaeriaceae</taxon>
        <taxon>Macrophomina</taxon>
    </lineage>
</organism>
<dbReference type="InterPro" id="IPR016039">
    <property type="entry name" value="Thiolase-like"/>
</dbReference>
<evidence type="ECO:0000313" key="10">
    <source>
        <dbReference type="EMBL" id="KAH7026809.1"/>
    </source>
</evidence>
<comment type="caution">
    <text evidence="10">The sequence shown here is derived from an EMBL/GenBank/DDBJ whole genome shotgun (WGS) entry which is preliminary data.</text>
</comment>
<evidence type="ECO:0000256" key="6">
    <source>
        <dbReference type="SAM" id="Phobius"/>
    </source>
</evidence>
<dbReference type="PANTHER" id="PTHR43775">
    <property type="entry name" value="FATTY ACID SYNTHASE"/>
    <property type="match status" value="1"/>
</dbReference>
<evidence type="ECO:0000313" key="11">
    <source>
        <dbReference type="Proteomes" id="UP000774617"/>
    </source>
</evidence>
<dbReference type="Gene3D" id="3.10.129.110">
    <property type="entry name" value="Polyketide synthase dehydratase"/>
    <property type="match status" value="1"/>
</dbReference>
<dbReference type="EMBL" id="JAGTJR010000055">
    <property type="protein sequence ID" value="KAH7026809.1"/>
    <property type="molecule type" value="Genomic_DNA"/>
</dbReference>
<dbReference type="InterPro" id="IPR001227">
    <property type="entry name" value="Ac_transferase_dom_sf"/>
</dbReference>
<feature type="compositionally biased region" description="Polar residues" evidence="5">
    <location>
        <begin position="1796"/>
        <end position="1819"/>
    </location>
</feature>
<keyword evidence="6" id="KW-0812">Transmembrane</keyword>
<feature type="domain" description="Carrier" evidence="7">
    <location>
        <begin position="1693"/>
        <end position="1766"/>
    </location>
</feature>
<feature type="region of interest" description="C-terminal hotdog fold" evidence="4">
    <location>
        <begin position="1422"/>
        <end position="1571"/>
    </location>
</feature>
<evidence type="ECO:0000256" key="4">
    <source>
        <dbReference type="PROSITE-ProRule" id="PRU01363"/>
    </source>
</evidence>
<sequence>MRAIPVFAGLGSEALFSATTLDTAARDALLPEAKMLLSACHHVFKTEIAHAVREGLLPPDDLDIADFDDPAELLRPAKRHRRNAVVQHTTLFLVQMLRYMRHLDALWGRVLGAAGFCAGILPAAVVATSRTPIELLSRAQDLFYVAVWVGIRSQSYRVAATGSAPSPSCSSLPWSVVVDGLTAERARELQSEHVYLSAVNSPSCVTMSGRGDHLQEFILQRLPPGCRARPTNVHTLYHSRQHLADVRASTMQDLETRPLQLSTAITTAAPLCSAASGEWLAFPKPAPLRDLVAVALDWIFLYPVDWVAVQKTVVAKAGQEKTPAEILNFGPGYGVSTTAAQPLPTGVCIVDKSAAGPASSASCSDSAPPTLSGHDIAIVGMAVDAPGAPDAETLWKNLESGVNTCSEIPASRFHVDDFYGRQAADKGAGDKHVRALKTRYGNFLDNPFAFDNELFDVSRREAFSMDPQQRVLLQTAYRALENAGYVPDSTPSFSRATFGCWVGNATLDYTDNLRDNIDVYYSPGTLRAFQSARISYVFSWSGPSITLDTACSSSAVALHQAARSIAAGDCRAALVGGVNVITSPDMYLGLDRAHFLSPSGQCKAFDASADGYCRAEGCAAFVIKKVEDAVAEGDRILGIIKAVEINQSGNTHSITHPHVETQEQLFRRVLQAANVHPHQVTAVEMHGTGTQAGDPSEVESVRRVFCKGRQPHNRLHLTSIKANIGHSEAASGAMGLAKLLLMLQHQRIPPQISLKQLNSKIRPLGSDGAAIAAGGAAWPKTGDQPRLALLNNFGAGGSNAAVLVQEWTGGEEAPADVGGEQRACMLGLSAKSADALQTLRQALAAHLSGGTTARLRDVCATMTSRRQLYDHRVAFVAESVEDLASQLRAADASATKTTARASTGVVFAFSGQGSQYLGMGRELLSQYPAFAKTVDECDTFLTSSGQPSCKHIITGECDADANDASTLQAFQSAVFVLEVALAQLLMSWNIRPMAVVGHSLGEYAALVVAGVLDVRDALTLVSRRAQLMMERCERRATGMLAVNASAAAVRSLAGTSAAFAGIEVACRNSAGDCVVGGPLDQLQLLKARLAAAHGTRSKLLDVPMAYHTRAMDPVLGELEALAATVDLRPPHTPVVSTVLGRTVRPGEHAFRPAYFADHCRSAVAFADGIDHFVQGEPRARGAAWIEVGPHPTLLPMLQAGPAAAGGSALFVHALRKDVPAARTVAQLLGRLFLARSDVAWRRVFAGARLVDLPGMPFKQAEFAARYPREQPDGAPVAPVARGFVARAAGATDAYETPLAALAPLIAGHRVCGRALCPASVYHQMALAAVAQHEPHAPDAAWSLAGVSYVAPLLLDDATGEPAGALRVVLTPQGGNYAFQLLSPGGRVHCAGTLKRKPRAAVEAKLARQALALRRRESQFAALQLFARRAIYEKLFTRVVAYSEPYQCIDTLRISADGVECQAACRPPPARVDAAGLPAAEAIFMDVLLHAAGFVANFRVDSDTAAICRDVASAVVVRAPQPGGPGFSVFCTVVDDPDDRLIVADAYAADERGVMAVFKGMAFQRIGCAQLARAFAVPSAGGPAAVAPPSRPAAAAAGRTSSSAGVREVLARTCGVEAAALRADTRLDALGVDSLMTIELQTALAGADVHVSAAALASCLTVADLERAASQDSSGAAAAPPSPGESEPSTPPPARAGSAVRAIIAETSGAAPEAVSPDAELHALGIDSLMVLELEGRLQQLKAGVSCAALAGCQTVGDVERLIEVRTVHPRNAAPSPAPRALVWLHSPAQDPDSPGAPSSQSASTCSVATSSPGSPATVATSAASEAGGLATARPPAAAVLGKMVAALRLTQQPELVHAAPAAAAAAAASPLFLIHDGSGVCVHYHRLRPLGRSTYAIHNPNFLDSSAGACWPTLQAMAAHYAGIVSAAAAPGAGPVLLGGWSFGGVVAFEAARALLAADPGRVAGVVLIDSPPPVNHQPLSPAIIDAVTGAAKKSHPPPSAARSPEADEMRALTRRNFLASAALLADYVPDPAAPVPRVFLLRSERGWRRPPEDGTVDDEWNPWLQDRADPRTAVAGWESVLRATVPWADIPGDHFQAFDHDNIDRVSAALASACDRLEAEAAAAQVG</sequence>
<accession>A0ABQ8FTY2</accession>
<dbReference type="Pfam" id="PF02801">
    <property type="entry name" value="Ketoacyl-synt_C"/>
    <property type="match status" value="1"/>
</dbReference>
<feature type="active site" description="Proton donor; for dehydratase activity" evidence="4">
    <location>
        <position position="1485"/>
    </location>
</feature>
<name>A0ABQ8FTY2_9PEZI</name>
<proteinExistence type="predicted"/>
<evidence type="ECO:0000256" key="1">
    <source>
        <dbReference type="ARBA" id="ARBA00022450"/>
    </source>
</evidence>
<keyword evidence="6" id="KW-1133">Transmembrane helix</keyword>
<dbReference type="InterPro" id="IPR014031">
    <property type="entry name" value="Ketoacyl_synth_C"/>
</dbReference>
<keyword evidence="2" id="KW-0597">Phosphoprotein</keyword>
<dbReference type="Pfam" id="PF00550">
    <property type="entry name" value="PP-binding"/>
    <property type="match status" value="2"/>
</dbReference>
<dbReference type="InterPro" id="IPR020806">
    <property type="entry name" value="PKS_PP-bd"/>
</dbReference>